<reference evidence="5 6" key="1">
    <citation type="journal article" date="2024" name="Commun. Biol.">
        <title>Comparative genomic analysis of thermophilic fungi reveals convergent evolutionary adaptations and gene losses.</title>
        <authorList>
            <person name="Steindorff A.S."/>
            <person name="Aguilar-Pontes M.V."/>
            <person name="Robinson A.J."/>
            <person name="Andreopoulos B."/>
            <person name="LaButti K."/>
            <person name="Kuo A."/>
            <person name="Mondo S."/>
            <person name="Riley R."/>
            <person name="Otillar R."/>
            <person name="Haridas S."/>
            <person name="Lipzen A."/>
            <person name="Grimwood J."/>
            <person name="Schmutz J."/>
            <person name="Clum A."/>
            <person name="Reid I.D."/>
            <person name="Moisan M.C."/>
            <person name="Butler G."/>
            <person name="Nguyen T.T.M."/>
            <person name="Dewar K."/>
            <person name="Conant G."/>
            <person name="Drula E."/>
            <person name="Henrissat B."/>
            <person name="Hansel C."/>
            <person name="Singer S."/>
            <person name="Hutchinson M.I."/>
            <person name="de Vries R.P."/>
            <person name="Natvig D.O."/>
            <person name="Powell A.J."/>
            <person name="Tsang A."/>
            <person name="Grigoriev I.V."/>
        </authorList>
    </citation>
    <scope>NUCLEOTIDE SEQUENCE [LARGE SCALE GENOMIC DNA]</scope>
    <source>
        <strain evidence="5 6">CBS 494.80</strain>
    </source>
</reference>
<dbReference type="Proteomes" id="UP001595075">
    <property type="component" value="Unassembled WGS sequence"/>
</dbReference>
<dbReference type="SUPFAM" id="SSF53474">
    <property type="entry name" value="alpha/beta-Hydrolases"/>
    <property type="match status" value="1"/>
</dbReference>
<keyword evidence="6" id="KW-1185">Reference proteome</keyword>
<name>A0ABR4BW18_9HELO</name>
<evidence type="ECO:0000256" key="3">
    <source>
        <dbReference type="RuleBase" id="RU361235"/>
    </source>
</evidence>
<dbReference type="PANTHER" id="PTHR11559">
    <property type="entry name" value="CARBOXYLESTERASE"/>
    <property type="match status" value="1"/>
</dbReference>
<dbReference type="EMBL" id="JAZHXI010000018">
    <property type="protein sequence ID" value="KAL2061796.1"/>
    <property type="molecule type" value="Genomic_DNA"/>
</dbReference>
<comment type="similarity">
    <text evidence="1 3">Belongs to the type-B carboxylesterase/lipase family.</text>
</comment>
<dbReference type="PROSITE" id="PS00122">
    <property type="entry name" value="CARBOXYLESTERASE_B_1"/>
    <property type="match status" value="1"/>
</dbReference>
<evidence type="ECO:0000313" key="6">
    <source>
        <dbReference type="Proteomes" id="UP001595075"/>
    </source>
</evidence>
<gene>
    <name evidence="5" type="ORF">VTL71DRAFT_7174</name>
</gene>
<sequence length="556" mass="59879">MNFLSLSFWGLLITTAIAESSPNVTIRQGTVVGLSDAYTSLNVHSFLGIPYSEPVVRFKPAVRVASSSALLSATRYGPVCPQRLSNLPKNGTYAESCLSINVFKPSNATSQSALPVVAYFPGGAFNTGYSYVRDVGNMIATSSEPYIGVSFNYRLGVFGFMSNNLGARMGAQNLGLRDQILALEWVQENIAAFGGDPSQVTVMGDSAGAHAIGHHVQSPLSAGLFHRAIMESGAPTARFCQPAGSALSEIQFNNLTSALGINTSNMTDEAIIDALRAIPLENITVAESDLYTLSNPSVRWPWQPTIDGPGGVIPLAPIDHWGSGEWNKVPILTGFCNNEGASYAPNINTSAEFNSFFEVLNPNLTSYDIDALNTFYPDPLTTNNTKYKQFQPSKGPQFTRAAKAYGEFAYIQPVRHTAYFATSQVSFPPVYLYEGAVNLSAPLGASHDCMASYVHYKSAVTGISESQRQLSAAVNEYWTSFIIAGNPNSIRGKSPDRVTWPAYTPNGAVANTLVLGKGNDERAGGNSTGVLTEAVIEDEFVNTAHYWWSRTIKTES</sequence>
<accession>A0ABR4BW18</accession>
<protein>
    <recommendedName>
        <fullName evidence="3">Carboxylic ester hydrolase</fullName>
        <ecNumber evidence="3">3.1.1.-</ecNumber>
    </recommendedName>
</protein>
<feature type="chain" id="PRO_5044962360" description="Carboxylic ester hydrolase" evidence="3">
    <location>
        <begin position="19"/>
        <end position="556"/>
    </location>
</feature>
<dbReference type="Gene3D" id="3.40.50.1820">
    <property type="entry name" value="alpha/beta hydrolase"/>
    <property type="match status" value="1"/>
</dbReference>
<dbReference type="InterPro" id="IPR002018">
    <property type="entry name" value="CarbesteraseB"/>
</dbReference>
<dbReference type="Pfam" id="PF00135">
    <property type="entry name" value="COesterase"/>
    <property type="match status" value="1"/>
</dbReference>
<feature type="signal peptide" evidence="3">
    <location>
        <begin position="1"/>
        <end position="18"/>
    </location>
</feature>
<organism evidence="5 6">
    <name type="scientific">Oculimacula yallundae</name>
    <dbReference type="NCBI Taxonomy" id="86028"/>
    <lineage>
        <taxon>Eukaryota</taxon>
        <taxon>Fungi</taxon>
        <taxon>Dikarya</taxon>
        <taxon>Ascomycota</taxon>
        <taxon>Pezizomycotina</taxon>
        <taxon>Leotiomycetes</taxon>
        <taxon>Helotiales</taxon>
        <taxon>Ploettnerulaceae</taxon>
        <taxon>Oculimacula</taxon>
    </lineage>
</organism>
<dbReference type="InterPro" id="IPR029058">
    <property type="entry name" value="AB_hydrolase_fold"/>
</dbReference>
<keyword evidence="3" id="KW-0732">Signal</keyword>
<evidence type="ECO:0000313" key="5">
    <source>
        <dbReference type="EMBL" id="KAL2061796.1"/>
    </source>
</evidence>
<evidence type="ECO:0000256" key="2">
    <source>
        <dbReference type="ARBA" id="ARBA00022801"/>
    </source>
</evidence>
<dbReference type="InterPro" id="IPR019826">
    <property type="entry name" value="Carboxylesterase_B_AS"/>
</dbReference>
<keyword evidence="2 3" id="KW-0378">Hydrolase</keyword>
<feature type="domain" description="Carboxylesterase type B" evidence="4">
    <location>
        <begin position="21"/>
        <end position="506"/>
    </location>
</feature>
<comment type="caution">
    <text evidence="5">The sequence shown here is derived from an EMBL/GenBank/DDBJ whole genome shotgun (WGS) entry which is preliminary data.</text>
</comment>
<dbReference type="EC" id="3.1.1.-" evidence="3"/>
<evidence type="ECO:0000259" key="4">
    <source>
        <dbReference type="Pfam" id="PF00135"/>
    </source>
</evidence>
<dbReference type="InterPro" id="IPR050309">
    <property type="entry name" value="Type-B_Carboxylest/Lipase"/>
</dbReference>
<proteinExistence type="inferred from homology"/>
<evidence type="ECO:0000256" key="1">
    <source>
        <dbReference type="ARBA" id="ARBA00005964"/>
    </source>
</evidence>